<keyword evidence="2" id="KW-1185">Reference proteome</keyword>
<dbReference type="EMBL" id="ML736883">
    <property type="protein sequence ID" value="KAE8397673.1"/>
    <property type="molecule type" value="Genomic_DNA"/>
</dbReference>
<organism evidence="1 2">
    <name type="scientific">Aspergillus pseudonomiae</name>
    <dbReference type="NCBI Taxonomy" id="1506151"/>
    <lineage>
        <taxon>Eukaryota</taxon>
        <taxon>Fungi</taxon>
        <taxon>Dikarya</taxon>
        <taxon>Ascomycota</taxon>
        <taxon>Pezizomycotina</taxon>
        <taxon>Eurotiomycetes</taxon>
        <taxon>Eurotiomycetidae</taxon>
        <taxon>Eurotiales</taxon>
        <taxon>Aspergillaceae</taxon>
        <taxon>Aspergillus</taxon>
        <taxon>Aspergillus subgen. Circumdati</taxon>
    </lineage>
</organism>
<reference evidence="1 2" key="1">
    <citation type="submission" date="2019-04" db="EMBL/GenBank/DDBJ databases">
        <authorList>
            <consortium name="DOE Joint Genome Institute"/>
            <person name="Mondo S."/>
            <person name="Kjaerbolling I."/>
            <person name="Vesth T."/>
            <person name="Frisvad J.C."/>
            <person name="Nybo J.L."/>
            <person name="Theobald S."/>
            <person name="Kildgaard S."/>
            <person name="Isbrandt T."/>
            <person name="Kuo A."/>
            <person name="Sato A."/>
            <person name="Lyhne E.K."/>
            <person name="Kogle M.E."/>
            <person name="Wiebenga A."/>
            <person name="Kun R.S."/>
            <person name="Lubbers R.J."/>
            <person name="Makela M.R."/>
            <person name="Barry K."/>
            <person name="Chovatia M."/>
            <person name="Clum A."/>
            <person name="Daum C."/>
            <person name="Haridas S."/>
            <person name="He G."/>
            <person name="LaButti K."/>
            <person name="Lipzen A."/>
            <person name="Riley R."/>
            <person name="Salamov A."/>
            <person name="Simmons B.A."/>
            <person name="Magnuson J.K."/>
            <person name="Henrissat B."/>
            <person name="Mortensen U.H."/>
            <person name="Larsen T.O."/>
            <person name="Devries R.P."/>
            <person name="Grigoriev I.V."/>
            <person name="Machida M."/>
            <person name="Baker S.E."/>
            <person name="Andersen M.R."/>
            <person name="Cantor M.N."/>
            <person name="Hua S.X."/>
        </authorList>
    </citation>
    <scope>NUCLEOTIDE SEQUENCE [LARGE SCALE GENOMIC DNA]</scope>
    <source>
        <strain evidence="1 2">CBS 119388</strain>
    </source>
</reference>
<dbReference type="GeneID" id="43668433"/>
<protein>
    <submittedName>
        <fullName evidence="1">Uncharacterized protein</fullName>
    </submittedName>
</protein>
<evidence type="ECO:0000313" key="2">
    <source>
        <dbReference type="Proteomes" id="UP000325579"/>
    </source>
</evidence>
<gene>
    <name evidence="1" type="ORF">BDV37DRAFT_265140</name>
</gene>
<evidence type="ECO:0000313" key="1">
    <source>
        <dbReference type="EMBL" id="KAE8397673.1"/>
    </source>
</evidence>
<name>A0A5N7CVS2_9EURO</name>
<accession>A0A5N7CVS2</accession>
<proteinExistence type="predicted"/>
<dbReference type="Proteomes" id="UP000325579">
    <property type="component" value="Unassembled WGS sequence"/>
</dbReference>
<dbReference type="RefSeq" id="XP_031934992.1">
    <property type="nucleotide sequence ID" value="XM_032083742.1"/>
</dbReference>
<dbReference type="AlphaFoldDB" id="A0A5N7CVS2"/>
<sequence>MSSLALLGMSTPLNLGHLWSRTKLLNLQWANGTSSIWKKQAWIPCTWILHAWFGSDSSHNFNLPSALVSFSQPSFNIVAFLGCLA</sequence>